<protein>
    <submittedName>
        <fullName evidence="2">Uncharacterized protein</fullName>
    </submittedName>
</protein>
<comment type="caution">
    <text evidence="2">The sequence shown here is derived from an EMBL/GenBank/DDBJ whole genome shotgun (WGS) entry which is preliminary data.</text>
</comment>
<keyword evidence="3" id="KW-1185">Reference proteome</keyword>
<dbReference type="EMBL" id="RDOJ01000003">
    <property type="protein sequence ID" value="RLZ12021.1"/>
    <property type="molecule type" value="Genomic_DNA"/>
</dbReference>
<evidence type="ECO:0000313" key="3">
    <source>
        <dbReference type="Proteomes" id="UP000275348"/>
    </source>
</evidence>
<keyword evidence="1" id="KW-0732">Signal</keyword>
<proteinExistence type="predicted"/>
<dbReference type="RefSeq" id="WP_121933830.1">
    <property type="nucleotide sequence ID" value="NZ_RDOJ01000003.1"/>
</dbReference>
<feature type="chain" id="PRO_5017929762" evidence="1">
    <location>
        <begin position="19"/>
        <end position="488"/>
    </location>
</feature>
<accession>A0A3L9MGX1</accession>
<dbReference type="AlphaFoldDB" id="A0A3L9MGX1"/>
<evidence type="ECO:0000313" key="2">
    <source>
        <dbReference type="EMBL" id="RLZ12021.1"/>
    </source>
</evidence>
<dbReference type="Proteomes" id="UP000275348">
    <property type="component" value="Unassembled WGS sequence"/>
</dbReference>
<evidence type="ECO:0000256" key="1">
    <source>
        <dbReference type="SAM" id="SignalP"/>
    </source>
</evidence>
<feature type="signal peptide" evidence="1">
    <location>
        <begin position="1"/>
        <end position="18"/>
    </location>
</feature>
<sequence length="488" mass="56446">MKKLFYSILTLCSLTLLAQEKTHSFDQRLVYDYNVSEELSAMYPIDNILENKLSIYIGKESLLGHSDNDFLFEGFNSSAFLITKEHYFDVKLNSLENQISIKTPTLYDYSDSKEYLPYNADYFTLKNKLVNLNRTEKINGYTCNNYQLVDPNAENEKTIYCIDEKNAINNASYLLPQQPIKGLIVKVGDSDNSSSLVLNRIEKSNLKVYFDENKSIKTYEDNIVKLKELYKSLYEIDTISQPEDLSYLNNSDNRYEDPLYEYYMLSTSDNDKVNTLFNSMAPLALTVITLDTDFDNNFDFDRAKAIKATEASTKKTIQLYKKNGLITTDEAKELNNNFKQYFDKAKNFKFEKHQEVIQNEEVALDSVDAAVYATDVALDYQSAYKNTSLKDVKLAIDEEGAKYYLDIAPSHCKDLKSRIPDFSSNDLKEIIYNYTGQICDLYIYQSGYVDLSSTVDAVRKSVWELNTKYDSFKKEDKEKLKKFFDSLD</sequence>
<dbReference type="OrthoDB" id="1311865at2"/>
<gene>
    <name evidence="2" type="ORF">EAH69_03680</name>
</gene>
<name>A0A3L9MGX1_9FLAO</name>
<reference evidence="2 3" key="1">
    <citation type="submission" date="2018-10" db="EMBL/GenBank/DDBJ databases">
        <authorList>
            <person name="Chen X."/>
        </authorList>
    </citation>
    <scope>NUCLEOTIDE SEQUENCE [LARGE SCALE GENOMIC DNA]</scope>
    <source>
        <strain evidence="2 3">YIM 102668</strain>
    </source>
</reference>
<organism evidence="2 3">
    <name type="scientific">Faecalibacter macacae</name>
    <dbReference type="NCBI Taxonomy" id="1859289"/>
    <lineage>
        <taxon>Bacteria</taxon>
        <taxon>Pseudomonadati</taxon>
        <taxon>Bacteroidota</taxon>
        <taxon>Flavobacteriia</taxon>
        <taxon>Flavobacteriales</taxon>
        <taxon>Weeksellaceae</taxon>
        <taxon>Faecalibacter</taxon>
    </lineage>
</organism>